<dbReference type="HOGENOM" id="CLU_506326_0_0_1"/>
<dbReference type="GeneID" id="18919789"/>
<dbReference type="KEGG" id="pco:PHACADRAFT_33458"/>
<sequence length="538" mass="60582">MFLPRMDGSMKAELSQKKKSTSGAFTYALEDTTLDMSPGEDGILRIEFKTHTEAETAKLPGWKVFRPEDTFPQRMPKLFGATLAAQSQCFKLASQASGDASATLALHIKLIHLQDALAVFPQQDLLLYQLPRKAWWEFRALRISAVRAVMKRLSDAPPDVCIWEESLALGAVCTSILNSCVIPQLESKEMCELLDQVAYQFVPTASNANQAEMGYNAGNSKPWIEERGAYFVADVIQNSIGDQPNAWFYRVPKRIKLSEELLIVIYRQESASHLRRQFHLGSHRTKLVRLNYRTNRRLHKGKDTLLADAVSKRPLGAELTFDNIAELDIQLTQPATRRGRDTRGVPVSRYDKDDDMLKGSLVEVLNRMYRQLAHDIMNKSPNRRGGGGAYTTLGLAEITAVSPELYFHFDLPFISARVLHCSETVWDTVVENLLPGKAHMASASTTAYPACTYFKAWTTLLNRLNDDNASLVVMLMRNEVSQFLWLPRTEKGAMWATRKEPMAGCIALPEEKIESSPFIAANPQYVKGPETMKRFSLR</sequence>
<dbReference type="Proteomes" id="UP000008370">
    <property type="component" value="Unassembled WGS sequence"/>
</dbReference>
<gene>
    <name evidence="1" type="ORF">PHACADRAFT_33458</name>
</gene>
<evidence type="ECO:0000313" key="1">
    <source>
        <dbReference type="EMBL" id="EKM49391.1"/>
    </source>
</evidence>
<accession>K5UIP9</accession>
<protein>
    <submittedName>
        <fullName evidence="1">Uncharacterized protein</fullName>
    </submittedName>
</protein>
<dbReference type="AlphaFoldDB" id="K5UIP9"/>
<evidence type="ECO:0000313" key="2">
    <source>
        <dbReference type="Proteomes" id="UP000008370"/>
    </source>
</evidence>
<organism evidence="1 2">
    <name type="scientific">Phanerochaete carnosa (strain HHB-10118-sp)</name>
    <name type="common">White-rot fungus</name>
    <name type="synonym">Peniophora carnosa</name>
    <dbReference type="NCBI Taxonomy" id="650164"/>
    <lineage>
        <taxon>Eukaryota</taxon>
        <taxon>Fungi</taxon>
        <taxon>Dikarya</taxon>
        <taxon>Basidiomycota</taxon>
        <taxon>Agaricomycotina</taxon>
        <taxon>Agaricomycetes</taxon>
        <taxon>Polyporales</taxon>
        <taxon>Phanerochaetaceae</taxon>
        <taxon>Phanerochaete</taxon>
    </lineage>
</organism>
<proteinExistence type="predicted"/>
<name>K5UIP9_PHACS</name>
<dbReference type="OrthoDB" id="3132725at2759"/>
<dbReference type="EMBL" id="JH930481">
    <property type="protein sequence ID" value="EKM49391.1"/>
    <property type="molecule type" value="Genomic_DNA"/>
</dbReference>
<dbReference type="RefSeq" id="XP_007401972.1">
    <property type="nucleotide sequence ID" value="XM_007401910.1"/>
</dbReference>
<reference evidence="1 2" key="1">
    <citation type="journal article" date="2012" name="BMC Genomics">
        <title>Comparative genomics of the white-rot fungi, Phanerochaete carnosa and P. chrysosporium, to elucidate the genetic basis of the distinct wood types they colonize.</title>
        <authorList>
            <person name="Suzuki H."/>
            <person name="MacDonald J."/>
            <person name="Syed K."/>
            <person name="Salamov A."/>
            <person name="Hori C."/>
            <person name="Aerts A."/>
            <person name="Henrissat B."/>
            <person name="Wiebenga A."/>
            <person name="vanKuyk P.A."/>
            <person name="Barry K."/>
            <person name="Lindquist E."/>
            <person name="LaButti K."/>
            <person name="Lapidus A."/>
            <person name="Lucas S."/>
            <person name="Coutinho P."/>
            <person name="Gong Y."/>
            <person name="Samejima M."/>
            <person name="Mahadevan R."/>
            <person name="Abou-Zaid M."/>
            <person name="de Vries R.P."/>
            <person name="Igarashi K."/>
            <person name="Yadav J.S."/>
            <person name="Grigoriev I.V."/>
            <person name="Master E.R."/>
        </authorList>
    </citation>
    <scope>NUCLEOTIDE SEQUENCE [LARGE SCALE GENOMIC DNA]</scope>
    <source>
        <strain evidence="1 2">HHB-10118-sp</strain>
    </source>
</reference>
<keyword evidence="2" id="KW-1185">Reference proteome</keyword>
<dbReference type="InParanoid" id="K5UIP9"/>